<protein>
    <submittedName>
        <fullName evidence="1">Uncharacterized protein</fullName>
    </submittedName>
</protein>
<gene>
    <name evidence="1" type="ORF">CQ13_32530</name>
</gene>
<evidence type="ECO:0000313" key="2">
    <source>
        <dbReference type="Proteomes" id="UP000052023"/>
    </source>
</evidence>
<dbReference type="Proteomes" id="UP000052023">
    <property type="component" value="Unassembled WGS sequence"/>
</dbReference>
<evidence type="ECO:0000313" key="1">
    <source>
        <dbReference type="EMBL" id="KRR20372.1"/>
    </source>
</evidence>
<accession>A0A0R3MJE0</accession>
<proteinExistence type="predicted"/>
<dbReference type="EMBL" id="LLYA01000178">
    <property type="protein sequence ID" value="KRR20372.1"/>
    <property type="molecule type" value="Genomic_DNA"/>
</dbReference>
<dbReference type="AlphaFoldDB" id="A0A0R3MJE0"/>
<dbReference type="RefSeq" id="WP_057846187.1">
    <property type="nucleotide sequence ID" value="NZ_LLYA01000178.1"/>
</dbReference>
<name>A0A0R3MJE0_9BRAD</name>
<reference evidence="1 2" key="1">
    <citation type="submission" date="2014-03" db="EMBL/GenBank/DDBJ databases">
        <title>Bradyrhizobium valentinum sp. nov., isolated from effective nodules of Lupinus mariae-josephae, a lupine endemic of basic-lime soils in Eastern Spain.</title>
        <authorList>
            <person name="Duran D."/>
            <person name="Rey L."/>
            <person name="Navarro A."/>
            <person name="Busquets A."/>
            <person name="Imperial J."/>
            <person name="Ruiz-Argueso T."/>
        </authorList>
    </citation>
    <scope>NUCLEOTIDE SEQUENCE [LARGE SCALE GENOMIC DNA]</scope>
    <source>
        <strain evidence="1 2">Ro19</strain>
    </source>
</reference>
<comment type="caution">
    <text evidence="1">The sequence shown here is derived from an EMBL/GenBank/DDBJ whole genome shotgun (WGS) entry which is preliminary data.</text>
</comment>
<keyword evidence="2" id="KW-1185">Reference proteome</keyword>
<sequence length="101" mass="11579">MEEWKVLSTDPDGTVTYFMDIGNAWVVKTETPVDDLLADNKAKFNDSLGKRFGDGKVVARVPMNLFFDKLAEPMKQRDRKFIKRFLNDADNAAFRTFKGNI</sequence>
<dbReference type="OrthoDB" id="8278071at2"/>
<organism evidence="1 2">
    <name type="scientific">Bradyrhizobium retamae</name>
    <dbReference type="NCBI Taxonomy" id="1300035"/>
    <lineage>
        <taxon>Bacteria</taxon>
        <taxon>Pseudomonadati</taxon>
        <taxon>Pseudomonadota</taxon>
        <taxon>Alphaproteobacteria</taxon>
        <taxon>Hyphomicrobiales</taxon>
        <taxon>Nitrobacteraceae</taxon>
        <taxon>Bradyrhizobium</taxon>
    </lineage>
</organism>